<dbReference type="Proteomes" id="UP001500842">
    <property type="component" value="Unassembled WGS sequence"/>
</dbReference>
<protein>
    <recommendedName>
        <fullName evidence="1">SnoaL-like domain-containing protein</fullName>
    </recommendedName>
</protein>
<organism evidence="2 3">
    <name type="scientific">Nocardioides humi</name>
    <dbReference type="NCBI Taxonomy" id="449461"/>
    <lineage>
        <taxon>Bacteria</taxon>
        <taxon>Bacillati</taxon>
        <taxon>Actinomycetota</taxon>
        <taxon>Actinomycetes</taxon>
        <taxon>Propionibacteriales</taxon>
        <taxon>Nocardioidaceae</taxon>
        <taxon>Nocardioides</taxon>
    </lineage>
</organism>
<evidence type="ECO:0000313" key="3">
    <source>
        <dbReference type="Proteomes" id="UP001500842"/>
    </source>
</evidence>
<feature type="domain" description="SnoaL-like" evidence="1">
    <location>
        <begin position="18"/>
        <end position="144"/>
    </location>
</feature>
<proteinExistence type="predicted"/>
<name>A0ABN2BDS2_9ACTN</name>
<dbReference type="EMBL" id="BAAAOR010000034">
    <property type="protein sequence ID" value="GAA1538623.1"/>
    <property type="molecule type" value="Genomic_DNA"/>
</dbReference>
<keyword evidence="3" id="KW-1185">Reference proteome</keyword>
<dbReference type="RefSeq" id="WP_181411085.1">
    <property type="nucleotide sequence ID" value="NZ_BAAAOR010000034.1"/>
</dbReference>
<sequence>MTPAAPDPAPDLESRLRILEDHERIRSLKALYCHYCNTGWDGAGSDPDAAADLFTDDAVYDTPMTGALQGKVAIRQMMRDFGLRFAMAVHLATTPRIRVEGDTAEATWQGLNALLTPAGQALWSGGSYEEQYVRTAAGWRFGRIRRRSAFLAPYDRGWGEVRDVARQVRDDITRPVPGDRDGDLT</sequence>
<accession>A0ABN2BDS2</accession>
<gene>
    <name evidence="2" type="ORF">GCM10009788_46520</name>
</gene>
<evidence type="ECO:0000259" key="1">
    <source>
        <dbReference type="Pfam" id="PF13577"/>
    </source>
</evidence>
<dbReference type="SUPFAM" id="SSF54427">
    <property type="entry name" value="NTF2-like"/>
    <property type="match status" value="1"/>
</dbReference>
<comment type="caution">
    <text evidence="2">The sequence shown here is derived from an EMBL/GenBank/DDBJ whole genome shotgun (WGS) entry which is preliminary data.</text>
</comment>
<dbReference type="Gene3D" id="3.10.450.50">
    <property type="match status" value="1"/>
</dbReference>
<dbReference type="InterPro" id="IPR032710">
    <property type="entry name" value="NTF2-like_dom_sf"/>
</dbReference>
<reference evidence="2 3" key="1">
    <citation type="journal article" date="2019" name="Int. J. Syst. Evol. Microbiol.">
        <title>The Global Catalogue of Microorganisms (GCM) 10K type strain sequencing project: providing services to taxonomists for standard genome sequencing and annotation.</title>
        <authorList>
            <consortium name="The Broad Institute Genomics Platform"/>
            <consortium name="The Broad Institute Genome Sequencing Center for Infectious Disease"/>
            <person name="Wu L."/>
            <person name="Ma J."/>
        </authorList>
    </citation>
    <scope>NUCLEOTIDE SEQUENCE [LARGE SCALE GENOMIC DNA]</scope>
    <source>
        <strain evidence="2 3">JCM 14942</strain>
    </source>
</reference>
<evidence type="ECO:0000313" key="2">
    <source>
        <dbReference type="EMBL" id="GAA1538623.1"/>
    </source>
</evidence>
<dbReference type="Pfam" id="PF13577">
    <property type="entry name" value="SnoaL_4"/>
    <property type="match status" value="1"/>
</dbReference>
<dbReference type="InterPro" id="IPR037401">
    <property type="entry name" value="SnoaL-like"/>
</dbReference>